<dbReference type="InterPro" id="IPR022385">
    <property type="entry name" value="Rhs_assc_core"/>
</dbReference>
<evidence type="ECO:0000313" key="5">
    <source>
        <dbReference type="Proteomes" id="UP000199672"/>
    </source>
</evidence>
<organism evidence="4 5">
    <name type="scientific">Flavobacterium phragmitis</name>
    <dbReference type="NCBI Taxonomy" id="739143"/>
    <lineage>
        <taxon>Bacteria</taxon>
        <taxon>Pseudomonadati</taxon>
        <taxon>Bacteroidota</taxon>
        <taxon>Flavobacteriia</taxon>
        <taxon>Flavobacteriales</taxon>
        <taxon>Flavobacteriaceae</taxon>
        <taxon>Flavobacterium</taxon>
    </lineage>
</organism>
<dbReference type="GO" id="GO:0005576">
    <property type="term" value="C:extracellular region"/>
    <property type="evidence" value="ECO:0007669"/>
    <property type="project" value="UniProtKB-SubCell"/>
</dbReference>
<dbReference type="STRING" id="739143.SAMN05216297_10266"/>
<dbReference type="NCBIfam" id="TIGR01643">
    <property type="entry name" value="YD_repeat_2x"/>
    <property type="match status" value="1"/>
</dbReference>
<dbReference type="EMBL" id="FOMH01000002">
    <property type="protein sequence ID" value="SFC73432.1"/>
    <property type="molecule type" value="Genomic_DNA"/>
</dbReference>
<name>A0A1I1LLK1_9FLAO</name>
<dbReference type="RefSeq" id="WP_091490810.1">
    <property type="nucleotide sequence ID" value="NZ_FOMH01000002.1"/>
</dbReference>
<accession>A0A1I1LLK1</accession>
<dbReference type="Pfam" id="PF14113">
    <property type="entry name" value="Tae4"/>
    <property type="match status" value="1"/>
</dbReference>
<keyword evidence="2" id="KW-0964">Secreted</keyword>
<dbReference type="Gene3D" id="2.180.10.10">
    <property type="entry name" value="RHS repeat-associated core"/>
    <property type="match status" value="2"/>
</dbReference>
<dbReference type="NCBIfam" id="TIGR03696">
    <property type="entry name" value="Rhs_assc_core"/>
    <property type="match status" value="1"/>
</dbReference>
<gene>
    <name evidence="4" type="ORF">SAMN05216297_10266</name>
</gene>
<keyword evidence="5" id="KW-1185">Reference proteome</keyword>
<comment type="subcellular location">
    <subcellularLocation>
        <location evidence="1">Secreted</location>
    </subcellularLocation>
</comment>
<dbReference type="InterPro" id="IPR028994">
    <property type="entry name" value="Integrin_alpha_N"/>
</dbReference>
<dbReference type="GO" id="GO:0005737">
    <property type="term" value="C:cytoplasm"/>
    <property type="evidence" value="ECO:0007669"/>
    <property type="project" value="InterPro"/>
</dbReference>
<reference evidence="5" key="1">
    <citation type="submission" date="2016-10" db="EMBL/GenBank/DDBJ databases">
        <authorList>
            <person name="Varghese N."/>
            <person name="Submissions S."/>
        </authorList>
    </citation>
    <scope>NUCLEOTIDE SEQUENCE [LARGE SCALE GENOMIC DNA]</scope>
    <source>
        <strain evidence="5">CGMCC 1.10370</strain>
    </source>
</reference>
<evidence type="ECO:0000256" key="3">
    <source>
        <dbReference type="ARBA" id="ARBA00023026"/>
    </source>
</evidence>
<protein>
    <submittedName>
        <fullName evidence="4">RHS repeat-associated core domain-containing protein</fullName>
    </submittedName>
</protein>
<keyword evidence="3" id="KW-0843">Virulence</keyword>
<evidence type="ECO:0000256" key="1">
    <source>
        <dbReference type="ARBA" id="ARBA00004613"/>
    </source>
</evidence>
<dbReference type="InterPro" id="IPR025562">
    <property type="entry name" value="Tae4"/>
</dbReference>
<dbReference type="Gene3D" id="3.90.1720.70">
    <property type="match status" value="1"/>
</dbReference>
<evidence type="ECO:0000256" key="2">
    <source>
        <dbReference type="ARBA" id="ARBA00022525"/>
    </source>
</evidence>
<dbReference type="OrthoDB" id="6225685at2"/>
<proteinExistence type="predicted"/>
<dbReference type="InterPro" id="IPR003284">
    <property type="entry name" value="Sal_SpvB"/>
</dbReference>
<dbReference type="SUPFAM" id="SSF69318">
    <property type="entry name" value="Integrin alpha N-terminal domain"/>
    <property type="match status" value="1"/>
</dbReference>
<evidence type="ECO:0000313" key="4">
    <source>
        <dbReference type="EMBL" id="SFC73432.1"/>
    </source>
</evidence>
<dbReference type="InterPro" id="IPR006530">
    <property type="entry name" value="YD"/>
</dbReference>
<dbReference type="Pfam" id="PF03534">
    <property type="entry name" value="SpvB"/>
    <property type="match status" value="1"/>
</dbReference>
<sequence length="2315" mass="254791">MNKFYFFLFFFIANICFSQSFHDSQGKLEITNSGQANYTIPIAMPPSIKNVGPVVNLVYASGQMGGIAGQGWSINSISNISRISTRRDIDGYVDGVDFDENDKLAIDGQRLILKSGIYWNDGSVYETEVQSNIKVELKGNGSSIYFIVTAPDGSRSWYGNFDGVGGYDSSAFYIVRFEDVNGNYIKYSYSNPFNKTLCIDEIKFSGNTGGAALLNSIKFNYKPAKRNESAYIKGSKIEKAAILDFIEVRTGGQLFRKYQLTHISDPQLSYEYVSKIQEFNGALESANPIEFEYKTTQSNNANSETTISYSNNLVFNDIDFSGDFDGDGHLDFVTSNEVYTKMFQGSAGTAPVSITSLRGTEGFFGATTISSGKLNQFQSLVTKNLRYSVQLKFDVYNLVNNTPVFSYGKTLASFNDNLIYNTLPYEVHNAQYVTETEAVSWGLYSNPDRYTVTNGPLSNSNTSLYKEFLEGDFDGNGISEVLVLQPTIEYQTRITNYYLQSNTTVPIAKLTDTFIKPSGAIHAYMVNLDPSAGTAQGSSGFVKLDTSSNILYGETRLVADFNSDGKSDLLVITAGKEYKVITFKQLTSAPWVQMEVIGEGILDLYSKTKTLLIGDYNGDGKSDLMIPDTEGGSGQMGWSIYYSNPNPSGGQFFVKEQHNIVEYWPDTKDTYDHKQFNKYYALDTNGDGKTDLVRVWEKIYRPNPVTDAQNYDTQWIVSTFANNIGNTSITGNKFTAEYTSPCYGSAPLQICNHNNDSPDLPYPIVSKYKYMGANTELLMVRNHHNQLTYVNFTKDVSQDILMTKVTSSVGAVSDAISYAAIDPGDSNNGFGNLNEFYSSSQSVSYPNVEIKKMPNSYLVSMVANTSEGTTKYQDFRYNGLLVNLDGLGPLGFIKMARSAWYLNGSAKRVWNVIENEPGLRNAIKRTYTELLNAGNAFSFVNSGNPSGIINSSVNSYISSASGGVYTLLLDNKVTSDYITGVSTKVSYQYDSIYKLPLVTKTENFSGSTLQGTITTTENFTHNPSGIGADYFIGRPSDLKVLHSAYGDTFETFEKYTHTGNKISKLEKKGNTANNVYVTEDYEYDIYGNLLKKTLSYPGALPLTPSRIVETTYDATGRFIKTTKDIEGFVSTNNSYHPLYGLVTSRTNPQGAQTVTVFDNWGKISKETDYLGKNISYAYSKASGEYSITQTGDDGMQSLTVSDALGRIKKTGKKNIDDTWSYKNTEYDFLGRKIRESEPYNSGSPSLWNTTSYDDYNRTLSTVTAVGKITNITYNGLTVTASDGTKTTSSTKNANGDVVSASDNGGQINYNYYANGNVKDSEYLNTKVSVKYNEWGIKSELTDPSAGTYLYTYYPSGEIWEETTPNGKTTYTYNSSGKILSKTIYGVNTDNQTSYNYDPLTKLLASSTFTDNIEGKTISYSYEYDSPYRRLTKTIEATPYARFEKEILSFDDFGRVSTEKFTVISGGKTSSKTITKRYKNGYSWALFDGNTRLWMNNTVNARGQVTNESLGNNINVNNSYDQYGYITEKKSVLGSSNVVLLTTLFDAPTGNLRSRSSNLFYQLEEYGYDNLDRLTTQYINEEFINSTFSTNSTEGFEPLNGANVNASAGQLSIQATAAGSGLKKNVISSLAAGDQLILNFKVQRVLAADNLNVYVQEIDPTTGTGIKYLKSVVSTSRDVYVQHTVVLGGSTLLLTIEKQNTTSLNVFLVDNFTAFKKITVSQAYDNRGRITSNQTGTYNYTNSSKLYQNTSIIVSSDALSYYQGRQTQSITYNSFKSPYEITEAGIDKISFTYNDNNDRSSMFYGGINAVKTQRPNRKDYSFDGSMEVKTASGSVELITYIGGDAYTAPLMLKSDGTTENYFYLHRDYQGSIVAITNSSGSIVEKRLFDSWGLILKIQDGSGNALSQLAITDRGYTGHEHLQSAGLIHMNGRLYDPIIRRFLQPDNNIQEPYNTQNFNRYGYCLNNPLKYTDVSGELWGMGELLSAVVIGAIISASTYGVMAVTGHVDFTVGGLVKATFMGALSGAVTFGIGSATLNISNFYLRAGAQALLHADFQGMMAGVQNGNAVSGMVSGALSSIASSAWTGGGADSAYHGMGKFAESKGGMILFGTISGGAGAELSGGNFWQGAATGLYVSALNHGMSHFQKQNVDMDKLIASYPGDETSQISSTQAFDIGGTVKDHYDQYVKEHPGEAPNACALRVSIAFNKAGYHIRYSKGNTFTDKDGLNYYLSSEKMAENLPKQFNLTLSKTTKNSSLSAFNKIKGIYFMQPISPKVFGALGHISLWNGSAVLGGHSYADSPQFYQATLYYVKSNKP</sequence>
<dbReference type="Proteomes" id="UP000199672">
    <property type="component" value="Unassembled WGS sequence"/>
</dbReference>